<accession>A0A9N9N3U1</accession>
<dbReference type="OrthoDB" id="3626597at2759"/>
<protein>
    <recommendedName>
        <fullName evidence="12">Peptidase M14 domain-containing protein</fullName>
    </recommendedName>
</protein>
<dbReference type="SMART" id="SM00631">
    <property type="entry name" value="Zn_pept"/>
    <property type="match status" value="1"/>
</dbReference>
<dbReference type="SUPFAM" id="SSF53187">
    <property type="entry name" value="Zn-dependent exopeptidases"/>
    <property type="match status" value="1"/>
</dbReference>
<evidence type="ECO:0000256" key="3">
    <source>
        <dbReference type="ARBA" id="ARBA00022645"/>
    </source>
</evidence>
<dbReference type="Pfam" id="PF02244">
    <property type="entry name" value="Propep_M14"/>
    <property type="match status" value="1"/>
</dbReference>
<evidence type="ECO:0000256" key="7">
    <source>
        <dbReference type="ARBA" id="ARBA00022801"/>
    </source>
</evidence>
<evidence type="ECO:0000256" key="11">
    <source>
        <dbReference type="PROSITE-ProRule" id="PRU01379"/>
    </source>
</evidence>
<evidence type="ECO:0000256" key="1">
    <source>
        <dbReference type="ARBA" id="ARBA00001947"/>
    </source>
</evidence>
<dbReference type="SUPFAM" id="SSF54897">
    <property type="entry name" value="Protease propeptides/inhibitors"/>
    <property type="match status" value="1"/>
</dbReference>
<keyword evidence="3" id="KW-0121">Carboxypeptidase</keyword>
<evidence type="ECO:0000256" key="5">
    <source>
        <dbReference type="ARBA" id="ARBA00022723"/>
    </source>
</evidence>
<dbReference type="InterPro" id="IPR036990">
    <property type="entry name" value="M14A-like_propep"/>
</dbReference>
<evidence type="ECO:0000256" key="2">
    <source>
        <dbReference type="ARBA" id="ARBA00005988"/>
    </source>
</evidence>
<name>A0A9N9N3U1_9NEOP</name>
<dbReference type="AlphaFoldDB" id="A0A9N9N3U1"/>
<dbReference type="PANTHER" id="PTHR11705">
    <property type="entry name" value="PROTEASE FAMILY M14 CARBOXYPEPTIDASE A,B"/>
    <property type="match status" value="1"/>
</dbReference>
<dbReference type="Pfam" id="PF00246">
    <property type="entry name" value="Peptidase_M14"/>
    <property type="match status" value="1"/>
</dbReference>
<feature type="active site" description="Proton donor/acceptor" evidence="11">
    <location>
        <position position="391"/>
    </location>
</feature>
<reference evidence="13" key="1">
    <citation type="submission" date="2021-12" db="EMBL/GenBank/DDBJ databases">
        <authorList>
            <person name="King R."/>
        </authorList>
    </citation>
    <scope>NUCLEOTIDE SEQUENCE</scope>
</reference>
<dbReference type="GO" id="GO:0006508">
    <property type="term" value="P:proteolysis"/>
    <property type="evidence" value="ECO:0007669"/>
    <property type="project" value="UniProtKB-KW"/>
</dbReference>
<keyword evidence="4" id="KW-0645">Protease</keyword>
<dbReference type="PANTHER" id="PTHR11705:SF140">
    <property type="entry name" value="FI02848P-RELATED"/>
    <property type="match status" value="1"/>
</dbReference>
<evidence type="ECO:0000313" key="13">
    <source>
        <dbReference type="EMBL" id="CAG9782462.1"/>
    </source>
</evidence>
<dbReference type="GO" id="GO:0005615">
    <property type="term" value="C:extracellular space"/>
    <property type="evidence" value="ECO:0007669"/>
    <property type="project" value="TreeGrafter"/>
</dbReference>
<dbReference type="Proteomes" id="UP001153714">
    <property type="component" value="Chromosome 1"/>
</dbReference>
<evidence type="ECO:0000259" key="12">
    <source>
        <dbReference type="PROSITE" id="PS52035"/>
    </source>
</evidence>
<organism evidence="13 14">
    <name type="scientific">Diatraea saccharalis</name>
    <name type="common">sugarcane borer</name>
    <dbReference type="NCBI Taxonomy" id="40085"/>
    <lineage>
        <taxon>Eukaryota</taxon>
        <taxon>Metazoa</taxon>
        <taxon>Ecdysozoa</taxon>
        <taxon>Arthropoda</taxon>
        <taxon>Hexapoda</taxon>
        <taxon>Insecta</taxon>
        <taxon>Pterygota</taxon>
        <taxon>Neoptera</taxon>
        <taxon>Endopterygota</taxon>
        <taxon>Lepidoptera</taxon>
        <taxon>Glossata</taxon>
        <taxon>Ditrysia</taxon>
        <taxon>Pyraloidea</taxon>
        <taxon>Crambidae</taxon>
        <taxon>Crambinae</taxon>
        <taxon>Diatraea</taxon>
    </lineage>
</organism>
<dbReference type="Gene3D" id="3.40.630.10">
    <property type="entry name" value="Zn peptidases"/>
    <property type="match status" value="1"/>
</dbReference>
<keyword evidence="8" id="KW-0862">Zinc</keyword>
<keyword evidence="7" id="KW-0378">Hydrolase</keyword>
<proteinExistence type="inferred from homology"/>
<keyword evidence="6" id="KW-0732">Signal</keyword>
<dbReference type="InterPro" id="IPR000834">
    <property type="entry name" value="Peptidase_M14"/>
</dbReference>
<dbReference type="PRINTS" id="PR00765">
    <property type="entry name" value="CRBOXYPTASEA"/>
</dbReference>
<sequence length="441" mass="49897">MSNTIGKISLCNFNKRRIFEKYLPESSFEASFHTLYEVKTIDLAQVKLFKQVESVFLLDVWINPTPDRAGQVLVPSDQKEYFEKELFDAGIELKVIVENIKDILDFEDKLLSKRITYNTNNNTRNNEILTRIPTYEEVAAYLQEIARTYPDIVSLENGGKSFEGRDIWYLKISTTKFQDPSKPVVFMQSLLHAREWITLPATLYAIHKLVVDVSERDVLQDVDWIIMPIANPDGYVFSHAESRFWRKNRANNFVGICAGVDLNRNFDVNWGEASSSISCMDTFHGPQPFSEPETRAIRDIMLEHGDRLELFLDIHSFGSMILFGHGNGVLPPNGLILNLLGVQMAQAIDAVKADFNPNYVVGNVAHVLYDASGSAMDYAKVAGAPFAYTYELPGLRLGVGAFGFLVDPSFIPQGSMETWEGIKVGARFVRDLRIRKFKGII</sequence>
<comment type="similarity">
    <text evidence="2 11">Belongs to the peptidase M14 family.</text>
</comment>
<dbReference type="EMBL" id="OU893332">
    <property type="protein sequence ID" value="CAG9782462.1"/>
    <property type="molecule type" value="Genomic_DNA"/>
</dbReference>
<reference evidence="13" key="2">
    <citation type="submission" date="2022-10" db="EMBL/GenBank/DDBJ databases">
        <authorList>
            <consortium name="ENA_rothamsted_submissions"/>
            <consortium name="culmorum"/>
            <person name="King R."/>
        </authorList>
    </citation>
    <scope>NUCLEOTIDE SEQUENCE</scope>
</reference>
<gene>
    <name evidence="13" type="ORF">DIATSA_LOCUS719</name>
</gene>
<evidence type="ECO:0000256" key="10">
    <source>
        <dbReference type="ARBA" id="ARBA00023157"/>
    </source>
</evidence>
<keyword evidence="5" id="KW-0479">Metal-binding</keyword>
<keyword evidence="10" id="KW-1015">Disulfide bond</keyword>
<evidence type="ECO:0000256" key="8">
    <source>
        <dbReference type="ARBA" id="ARBA00022833"/>
    </source>
</evidence>
<keyword evidence="14" id="KW-1185">Reference proteome</keyword>
<keyword evidence="9" id="KW-0482">Metalloprotease</keyword>
<evidence type="ECO:0000256" key="9">
    <source>
        <dbReference type="ARBA" id="ARBA00023049"/>
    </source>
</evidence>
<evidence type="ECO:0000256" key="4">
    <source>
        <dbReference type="ARBA" id="ARBA00022670"/>
    </source>
</evidence>
<evidence type="ECO:0000256" key="6">
    <source>
        <dbReference type="ARBA" id="ARBA00022729"/>
    </source>
</evidence>
<evidence type="ECO:0000313" key="14">
    <source>
        <dbReference type="Proteomes" id="UP001153714"/>
    </source>
</evidence>
<dbReference type="PROSITE" id="PS52035">
    <property type="entry name" value="PEPTIDASE_M14"/>
    <property type="match status" value="1"/>
</dbReference>
<feature type="domain" description="Peptidase M14" evidence="12">
    <location>
        <begin position="131"/>
        <end position="429"/>
    </location>
</feature>
<dbReference type="GO" id="GO:0008270">
    <property type="term" value="F:zinc ion binding"/>
    <property type="evidence" value="ECO:0007669"/>
    <property type="project" value="InterPro"/>
</dbReference>
<dbReference type="FunFam" id="3.40.630.10:FF:000084">
    <property type="entry name" value="Carboxypeptidase B2"/>
    <property type="match status" value="1"/>
</dbReference>
<dbReference type="Gene3D" id="3.30.70.340">
    <property type="entry name" value="Metallocarboxypeptidase-like"/>
    <property type="match status" value="1"/>
</dbReference>
<comment type="cofactor">
    <cofactor evidence="1">
        <name>Zn(2+)</name>
        <dbReference type="ChEBI" id="CHEBI:29105"/>
    </cofactor>
</comment>
<dbReference type="GO" id="GO:0004181">
    <property type="term" value="F:metallocarboxypeptidase activity"/>
    <property type="evidence" value="ECO:0007669"/>
    <property type="project" value="InterPro"/>
</dbReference>
<dbReference type="InterPro" id="IPR003146">
    <property type="entry name" value="M14A_act_pep"/>
</dbReference>